<feature type="compositionally biased region" description="Basic and acidic residues" evidence="2">
    <location>
        <begin position="455"/>
        <end position="473"/>
    </location>
</feature>
<dbReference type="PROSITE" id="PS50158">
    <property type="entry name" value="ZF_CCHC"/>
    <property type="match status" value="1"/>
</dbReference>
<dbReference type="GO" id="GO:0008270">
    <property type="term" value="F:zinc ion binding"/>
    <property type="evidence" value="ECO:0007669"/>
    <property type="project" value="UniProtKB-KW"/>
</dbReference>
<feature type="domain" description="CCHC-type" evidence="3">
    <location>
        <begin position="362"/>
        <end position="378"/>
    </location>
</feature>
<dbReference type="InterPro" id="IPR042509">
    <property type="entry name" value="ZCCHC3"/>
</dbReference>
<accession>A0A974BRA1</accession>
<feature type="compositionally biased region" description="Basic and acidic residues" evidence="2">
    <location>
        <begin position="1"/>
        <end position="10"/>
    </location>
</feature>
<feature type="compositionally biased region" description="Polar residues" evidence="2">
    <location>
        <begin position="11"/>
        <end position="20"/>
    </location>
</feature>
<reference evidence="4" key="1">
    <citation type="submission" date="2016-05" db="EMBL/GenBank/DDBJ databases">
        <title>WGS assembly of Xenopus laevis.</title>
        <authorList>
            <person name="Session A."/>
            <person name="Uno Y."/>
            <person name="Kwon T."/>
            <person name="Chapman J."/>
            <person name="Toyoda A."/>
            <person name="Takahashi S."/>
            <person name="Fukui A."/>
            <person name="Hikosaka A."/>
            <person name="Putnam N."/>
            <person name="Stites J."/>
            <person name="Van Heeringen S."/>
            <person name="Quigley I."/>
            <person name="Heinz S."/>
            <person name="Hellsten U."/>
            <person name="Lyons J."/>
            <person name="Suzuki A."/>
            <person name="Kondo M."/>
            <person name="Ogino H."/>
            <person name="Ochi H."/>
            <person name="Bogdanovic O."/>
            <person name="Lister R."/>
            <person name="Georgiou G."/>
            <person name="Paranjpe S."/>
            <person name="Van Kruijsbergen I."/>
            <person name="Mozaffari S."/>
            <person name="Shu S."/>
            <person name="Schmutz J."/>
            <person name="Jenkins J."/>
            <person name="Grimwood J."/>
            <person name="Carlson J."/>
            <person name="Mitros T."/>
            <person name="Simakov O."/>
            <person name="Heald R."/>
            <person name="Miller K."/>
            <person name="Haudenschild C."/>
            <person name="Kuroki Y."/>
            <person name="Tanaka T."/>
            <person name="Michiue T."/>
            <person name="Watanabe M."/>
            <person name="Kinoshita T."/>
            <person name="Ohta Y."/>
            <person name="Mawaribuchi S."/>
            <person name="Suzuki Y."/>
            <person name="Haramoto Y."/>
            <person name="Yamamoto T."/>
            <person name="Takagi C."/>
            <person name="Kitzman J."/>
            <person name="Shendure J."/>
            <person name="Nakayama T."/>
            <person name="Izutsu Y."/>
            <person name="Robert J."/>
            <person name="Dichmann D."/>
            <person name="Flajnik M."/>
            <person name="Houston D."/>
            <person name="Marcotte E."/>
            <person name="Wallingford J."/>
            <person name="Ito Y."/>
            <person name="Asashima M."/>
            <person name="Ueno N."/>
            <person name="Matsuda Y."/>
            <person name="Jan Veenstra G."/>
            <person name="Fujiyama A."/>
            <person name="Harland R."/>
            <person name="Taira M."/>
            <person name="Rokhsar D.S."/>
        </authorList>
    </citation>
    <scope>NUCLEOTIDE SEQUENCE</scope>
    <source>
        <strain evidence="4">J</strain>
        <tissue evidence="4">Blood</tissue>
    </source>
</reference>
<evidence type="ECO:0000256" key="1">
    <source>
        <dbReference type="PROSITE-ProRule" id="PRU00047"/>
    </source>
</evidence>
<dbReference type="PANTHER" id="PTHR22639:SF4">
    <property type="entry name" value="ZINC FINGER CCHC DOMAIN-CONTAINING PROTEIN 3"/>
    <property type="match status" value="1"/>
</dbReference>
<feature type="region of interest" description="Disordered" evidence="2">
    <location>
        <begin position="502"/>
        <end position="559"/>
    </location>
</feature>
<proteinExistence type="predicted"/>
<feature type="region of interest" description="Disordered" evidence="2">
    <location>
        <begin position="252"/>
        <end position="274"/>
    </location>
</feature>
<dbReference type="Pfam" id="PF23058">
    <property type="entry name" value="RBD_ZCCHC3_2nd"/>
    <property type="match status" value="1"/>
</dbReference>
<evidence type="ECO:0000256" key="2">
    <source>
        <dbReference type="SAM" id="MobiDB-lite"/>
    </source>
</evidence>
<feature type="compositionally biased region" description="Basic residues" evidence="2">
    <location>
        <begin position="526"/>
        <end position="536"/>
    </location>
</feature>
<feature type="compositionally biased region" description="Basic and acidic residues" evidence="2">
    <location>
        <begin position="537"/>
        <end position="550"/>
    </location>
</feature>
<dbReference type="GO" id="GO:0003690">
    <property type="term" value="F:double-stranded DNA binding"/>
    <property type="evidence" value="ECO:0007669"/>
    <property type="project" value="InterPro"/>
</dbReference>
<dbReference type="GO" id="GO:0003723">
    <property type="term" value="F:RNA binding"/>
    <property type="evidence" value="ECO:0007669"/>
    <property type="project" value="InterPro"/>
</dbReference>
<dbReference type="AlphaFoldDB" id="A0A974BRA1"/>
<evidence type="ECO:0000259" key="3">
    <source>
        <dbReference type="PROSITE" id="PS50158"/>
    </source>
</evidence>
<feature type="region of interest" description="Disordered" evidence="2">
    <location>
        <begin position="1"/>
        <end position="31"/>
    </location>
</feature>
<organism evidence="4">
    <name type="scientific">Xenopus laevis</name>
    <name type="common">African clawed frog</name>
    <dbReference type="NCBI Taxonomy" id="8355"/>
    <lineage>
        <taxon>Eukaryota</taxon>
        <taxon>Metazoa</taxon>
        <taxon>Chordata</taxon>
        <taxon>Craniata</taxon>
        <taxon>Vertebrata</taxon>
        <taxon>Euteleostomi</taxon>
        <taxon>Amphibia</taxon>
        <taxon>Batrachia</taxon>
        <taxon>Anura</taxon>
        <taxon>Pipoidea</taxon>
        <taxon>Pipidae</taxon>
        <taxon>Xenopodinae</taxon>
        <taxon>Xenopus</taxon>
        <taxon>Xenopus</taxon>
    </lineage>
</organism>
<dbReference type="PANTHER" id="PTHR22639">
    <property type="entry name" value="GAG-RELATED PROTEIN"/>
    <property type="match status" value="1"/>
</dbReference>
<dbReference type="EMBL" id="KV467255">
    <property type="protein sequence ID" value="OCT56696.1"/>
    <property type="molecule type" value="Genomic_DNA"/>
</dbReference>
<evidence type="ECO:0000313" key="4">
    <source>
        <dbReference type="EMBL" id="OCT56696.1"/>
    </source>
</evidence>
<gene>
    <name evidence="4" type="ORF">XELAEV_18004528mg</name>
</gene>
<protein>
    <recommendedName>
        <fullName evidence="3">CCHC-type domain-containing protein</fullName>
    </recommendedName>
</protein>
<name>A0A974BRA1_XENLA</name>
<dbReference type="InterPro" id="IPR001878">
    <property type="entry name" value="Znf_CCHC"/>
</dbReference>
<dbReference type="GO" id="GO:0002218">
    <property type="term" value="P:activation of innate immune response"/>
    <property type="evidence" value="ECO:0007669"/>
    <property type="project" value="InterPro"/>
</dbReference>
<keyword evidence="1" id="KW-0479">Metal-binding</keyword>
<sequence>MATSDSKEGESTSTCSTPSVMKSPKQVNALDDQAQVTAESCSSAVGSVSSAAESCRSEASQEGSAAGCEEAMESAETACCVAMEVAEEVLRDFLEEKRNNLEGSISNMVAGLSALKVTGRSKSIRKIVFMSNDLEDIENNITRVLAVIQSWKEVCHNQKKTVIPGSGNVGLLCADSPVPETVSVPSTSGHTNGNINAVSVAGVSMPSAVSVPGASVSGASVQCDKAAESTNMAAPLNNKTVCDAAVRENVAGKSSVTEGAGNPPVNSESEEAQGRRGVWEGKRLFEDVMVWLKRQCTVLSPLTPLYDEEGFWIGGWKVQVKLHMNFPFPNTFPIPSLLVRTGGFASIPVNPGHFAAKCPVVKCALCGETGHPSKECQEIHCNLCLKLGYAHRSCHDSRHNIVRDCPNLQEEFSQGMEIVEEGAPTSEVAGSEREVVQPESSAPCSKVVGRAAGKLPKEKGEQRASQPRREEKWTVVGKKASIKKKDTSSKIVVATGNRFVLPEGKSWGDLAEEERLMEEERERKARALGKRNRKRKQETGKREKKGEESGGARQKQNRI</sequence>
<dbReference type="Proteomes" id="UP000694892">
    <property type="component" value="Unassembled WGS sequence"/>
</dbReference>
<keyword evidence="1" id="KW-0862">Zinc</keyword>
<feature type="region of interest" description="Disordered" evidence="2">
    <location>
        <begin position="448"/>
        <end position="477"/>
    </location>
</feature>
<dbReference type="InterPro" id="IPR057811">
    <property type="entry name" value="RBD_ZCCHC3_2nd"/>
</dbReference>
<keyword evidence="1" id="KW-0863">Zinc-finger</keyword>